<dbReference type="GO" id="GO:0044325">
    <property type="term" value="F:transmembrane transporter binding"/>
    <property type="evidence" value="ECO:0007669"/>
    <property type="project" value="TreeGrafter"/>
</dbReference>
<sequence>MSRDTIKTFHEQANYISVGNPKESAILRTQDYDEDDDDDDISSHSLTSEIWVCILCRKKQEVLTMTKAGLGAADNAMLPRMQEDMQVGGPPGLVDQTQDKRPKLERAHSAAEKENLPLLQRSGSLLKRQYSQQEQYSTPSANTFAILDYVIVWTQSRGLINGEHETPDMVIDQHLAREFVPGRRVSTSDSGVEMSVSPHSRTLPTPHVVVGSYPAQQIPRHPEAYPEDDPSLYRGEIDGLMRQHPQNYPRQRPIYQDQNSDIAMAYGQSGTETGPSRGPVHPSQQHAVVHQAQGTHPSQSAASGQSTLQQQRSYSSSEEERSTPECGSDEPDESEKGEKPPSMVVTSRSTREKSGDRMNRQFLGVPT</sequence>
<dbReference type="GO" id="GO:0048167">
    <property type="term" value="P:regulation of synaptic plasticity"/>
    <property type="evidence" value="ECO:0007669"/>
    <property type="project" value="TreeGrafter"/>
</dbReference>
<dbReference type="InterPro" id="IPR039032">
    <property type="entry name" value="Rim-like"/>
</dbReference>
<dbReference type="AlphaFoldDB" id="A0A834UFK6"/>
<dbReference type="GO" id="GO:0048791">
    <property type="term" value="P:calcium ion-regulated exocytosis of neurotransmitter"/>
    <property type="evidence" value="ECO:0007669"/>
    <property type="project" value="TreeGrafter"/>
</dbReference>
<evidence type="ECO:0000256" key="1">
    <source>
        <dbReference type="SAM" id="MobiDB-lite"/>
    </source>
</evidence>
<feature type="compositionally biased region" description="Polar residues" evidence="1">
    <location>
        <begin position="282"/>
        <end position="308"/>
    </location>
</feature>
<proteinExistence type="predicted"/>
<feature type="compositionally biased region" description="Basic and acidic residues" evidence="1">
    <location>
        <begin position="349"/>
        <end position="359"/>
    </location>
</feature>
<protein>
    <submittedName>
        <fullName evidence="2">Uncharacterized protein</fullName>
    </submittedName>
</protein>
<dbReference type="GO" id="GO:0042734">
    <property type="term" value="C:presynaptic membrane"/>
    <property type="evidence" value="ECO:0007669"/>
    <property type="project" value="TreeGrafter"/>
</dbReference>
<evidence type="ECO:0000313" key="2">
    <source>
        <dbReference type="EMBL" id="KAF7435757.1"/>
    </source>
</evidence>
<dbReference type="GO" id="GO:0048788">
    <property type="term" value="C:cytoskeleton of presynaptic active zone"/>
    <property type="evidence" value="ECO:0007669"/>
    <property type="project" value="TreeGrafter"/>
</dbReference>
<dbReference type="GO" id="GO:0042391">
    <property type="term" value="P:regulation of membrane potential"/>
    <property type="evidence" value="ECO:0007669"/>
    <property type="project" value="TreeGrafter"/>
</dbReference>
<dbReference type="Proteomes" id="UP000600918">
    <property type="component" value="Unassembled WGS sequence"/>
</dbReference>
<keyword evidence="3" id="KW-1185">Reference proteome</keyword>
<feature type="compositionally biased region" description="Basic and acidic residues" evidence="1">
    <location>
        <begin position="97"/>
        <end position="110"/>
    </location>
</feature>
<dbReference type="EMBL" id="JACSDY010000002">
    <property type="protein sequence ID" value="KAF7435757.1"/>
    <property type="molecule type" value="Genomic_DNA"/>
</dbReference>
<gene>
    <name evidence="2" type="ORF">H0235_003948</name>
</gene>
<feature type="region of interest" description="Disordered" evidence="1">
    <location>
        <begin position="266"/>
        <end position="367"/>
    </location>
</feature>
<feature type="region of interest" description="Disordered" evidence="1">
    <location>
        <begin position="88"/>
        <end position="110"/>
    </location>
</feature>
<dbReference type="PANTHER" id="PTHR12157">
    <property type="entry name" value="REGULATING SYNAPTIC MEMBRANE EXOCYTOSIS PROTEIN"/>
    <property type="match status" value="1"/>
</dbReference>
<feature type="region of interest" description="Disordered" evidence="1">
    <location>
        <begin position="183"/>
        <end position="207"/>
    </location>
</feature>
<name>A0A834UFK6_VESPE</name>
<organism evidence="2 3">
    <name type="scientific">Vespula pensylvanica</name>
    <name type="common">Western yellow jacket</name>
    <name type="synonym">Wasp</name>
    <dbReference type="NCBI Taxonomy" id="30213"/>
    <lineage>
        <taxon>Eukaryota</taxon>
        <taxon>Metazoa</taxon>
        <taxon>Ecdysozoa</taxon>
        <taxon>Arthropoda</taxon>
        <taxon>Hexapoda</taxon>
        <taxon>Insecta</taxon>
        <taxon>Pterygota</taxon>
        <taxon>Neoptera</taxon>
        <taxon>Endopterygota</taxon>
        <taxon>Hymenoptera</taxon>
        <taxon>Apocrita</taxon>
        <taxon>Aculeata</taxon>
        <taxon>Vespoidea</taxon>
        <taxon>Vespidae</taxon>
        <taxon>Vespinae</taxon>
        <taxon>Vespula</taxon>
    </lineage>
</organism>
<dbReference type="GO" id="GO:0031267">
    <property type="term" value="F:small GTPase binding"/>
    <property type="evidence" value="ECO:0007669"/>
    <property type="project" value="InterPro"/>
</dbReference>
<comment type="caution">
    <text evidence="2">The sequence shown here is derived from an EMBL/GenBank/DDBJ whole genome shotgun (WGS) entry which is preliminary data.</text>
</comment>
<dbReference type="GO" id="GO:0050806">
    <property type="term" value="P:positive regulation of synaptic transmission"/>
    <property type="evidence" value="ECO:0007669"/>
    <property type="project" value="TreeGrafter"/>
</dbReference>
<reference evidence="2" key="1">
    <citation type="journal article" date="2020" name="G3 (Bethesda)">
        <title>High-Quality Assemblies for Three Invasive Social Wasps from the &lt;i&gt;Vespula&lt;/i&gt; Genus.</title>
        <authorList>
            <person name="Harrop T.W.R."/>
            <person name="Guhlin J."/>
            <person name="McLaughlin G.M."/>
            <person name="Permina E."/>
            <person name="Stockwell P."/>
            <person name="Gilligan J."/>
            <person name="Le Lec M.F."/>
            <person name="Gruber M.A.M."/>
            <person name="Quinn O."/>
            <person name="Lovegrove M."/>
            <person name="Duncan E.J."/>
            <person name="Remnant E.J."/>
            <person name="Van Eeckhoven J."/>
            <person name="Graham B."/>
            <person name="Knapp R.A."/>
            <person name="Langford K.W."/>
            <person name="Kronenberg Z."/>
            <person name="Press M.O."/>
            <person name="Eacker S.M."/>
            <person name="Wilson-Rankin E.E."/>
            <person name="Purcell J."/>
            <person name="Lester P.J."/>
            <person name="Dearden P.K."/>
        </authorList>
    </citation>
    <scope>NUCLEOTIDE SEQUENCE</scope>
    <source>
        <strain evidence="2">Volc-1</strain>
    </source>
</reference>
<dbReference type="PANTHER" id="PTHR12157:SF21">
    <property type="entry name" value="RAB3 INTERACTING MOLECULE, ISOFORM F"/>
    <property type="match status" value="1"/>
</dbReference>
<evidence type="ECO:0000313" key="3">
    <source>
        <dbReference type="Proteomes" id="UP000600918"/>
    </source>
</evidence>
<accession>A0A834UFK6</accession>